<keyword evidence="2" id="KW-1185">Reference proteome</keyword>
<name>A0A0B1SJ29_OESDE</name>
<proteinExistence type="predicted"/>
<dbReference type="EMBL" id="KN571225">
    <property type="protein sequence ID" value="KHJ83896.1"/>
    <property type="molecule type" value="Genomic_DNA"/>
</dbReference>
<evidence type="ECO:0000313" key="2">
    <source>
        <dbReference type="Proteomes" id="UP000053660"/>
    </source>
</evidence>
<sequence length="85" mass="9499">MKALLLAFLTVAFAEKLTRKENAILRKTCGFEMPLAAEGPKFAISGGEVVLPNQYPFAVYALINIYDEKLSKFKICANIHLFFSL</sequence>
<evidence type="ECO:0000313" key="1">
    <source>
        <dbReference type="EMBL" id="KHJ83896.1"/>
    </source>
</evidence>
<dbReference type="AlphaFoldDB" id="A0A0B1SJ29"/>
<organism evidence="1 2">
    <name type="scientific">Oesophagostomum dentatum</name>
    <name type="common">Nodular worm</name>
    <dbReference type="NCBI Taxonomy" id="61180"/>
    <lineage>
        <taxon>Eukaryota</taxon>
        <taxon>Metazoa</taxon>
        <taxon>Ecdysozoa</taxon>
        <taxon>Nematoda</taxon>
        <taxon>Chromadorea</taxon>
        <taxon>Rhabditida</taxon>
        <taxon>Rhabditina</taxon>
        <taxon>Rhabditomorpha</taxon>
        <taxon>Strongyloidea</taxon>
        <taxon>Strongylidae</taxon>
        <taxon>Oesophagostomum</taxon>
    </lineage>
</organism>
<reference evidence="1 2" key="1">
    <citation type="submission" date="2014-03" db="EMBL/GenBank/DDBJ databases">
        <title>Draft genome of the hookworm Oesophagostomum dentatum.</title>
        <authorList>
            <person name="Mitreva M."/>
        </authorList>
    </citation>
    <scope>NUCLEOTIDE SEQUENCE [LARGE SCALE GENOMIC DNA]</scope>
    <source>
        <strain evidence="1 2">OD-Hann</strain>
    </source>
</reference>
<protein>
    <submittedName>
        <fullName evidence="1">Uncharacterized protein</fullName>
    </submittedName>
</protein>
<gene>
    <name evidence="1" type="ORF">OESDEN_16397</name>
</gene>
<accession>A0A0B1SJ29</accession>
<dbReference type="Proteomes" id="UP000053660">
    <property type="component" value="Unassembled WGS sequence"/>
</dbReference>